<dbReference type="Proteomes" id="UP000440304">
    <property type="component" value="Unassembled WGS sequence"/>
</dbReference>
<sequence>MNSTAQIGAIEFGAPSTSPFTAMIEAMPLGPVTYARMVGTINRVSRTKQNLRATERDSYQLVINLGADMLEGTYGKQDLRLAPGGAFLDGMEPQDIQGADHNDWVSMSFPKKVLEDRFCRIGAKQGLAIAPDQEPLLLLRRYLKLLDKDAMPSSDMLTSHITETIIDLVGLATGAKGDEADVASLGGVRAARLQTILAAIRDNYSDPAFGVQMLAAQLGMTPRSWV</sequence>
<reference evidence="1 2" key="1">
    <citation type="submission" date="2019-12" db="EMBL/GenBank/DDBJ databases">
        <title>Shinella granuli gen. nov., sp. nov., and proposal of the reclassification of Zoogloea ramigera ATCC 19623 as Shinella zoogloeoides sp. nov.</title>
        <authorList>
            <person name="Gao J."/>
        </authorList>
    </citation>
    <scope>NUCLEOTIDE SEQUENCE [LARGE SCALE GENOMIC DNA]</scope>
    <source>
        <strain evidence="1 2">DSM 287</strain>
    </source>
</reference>
<protein>
    <recommendedName>
        <fullName evidence="3">AraC family transcriptional regulator</fullName>
    </recommendedName>
</protein>
<name>A0A6N8THX3_SHIZO</name>
<proteinExistence type="predicted"/>
<dbReference type="OrthoDB" id="252470at2"/>
<dbReference type="EMBL" id="WUML01000016">
    <property type="protein sequence ID" value="MXO02035.1"/>
    <property type="molecule type" value="Genomic_DNA"/>
</dbReference>
<evidence type="ECO:0000313" key="2">
    <source>
        <dbReference type="Proteomes" id="UP000440304"/>
    </source>
</evidence>
<gene>
    <name evidence="1" type="ORF">GR156_17070</name>
</gene>
<evidence type="ECO:0000313" key="1">
    <source>
        <dbReference type="EMBL" id="MXO02035.1"/>
    </source>
</evidence>
<dbReference type="AlphaFoldDB" id="A0A6N8THX3"/>
<evidence type="ECO:0008006" key="3">
    <source>
        <dbReference type="Google" id="ProtNLM"/>
    </source>
</evidence>
<accession>A0A6N8THX3</accession>
<organism evidence="1 2">
    <name type="scientific">Shinella zoogloeoides</name>
    <name type="common">Crabtreella saccharophila</name>
    <dbReference type="NCBI Taxonomy" id="352475"/>
    <lineage>
        <taxon>Bacteria</taxon>
        <taxon>Pseudomonadati</taxon>
        <taxon>Pseudomonadota</taxon>
        <taxon>Alphaproteobacteria</taxon>
        <taxon>Hyphomicrobiales</taxon>
        <taxon>Rhizobiaceae</taxon>
        <taxon>Shinella</taxon>
    </lineage>
</organism>
<dbReference type="RefSeq" id="WP_160787334.1">
    <property type="nucleotide sequence ID" value="NZ_CP086610.1"/>
</dbReference>
<comment type="caution">
    <text evidence="1">The sequence shown here is derived from an EMBL/GenBank/DDBJ whole genome shotgun (WGS) entry which is preliminary data.</text>
</comment>